<sequence length="96" mass="11070">MLPLYRLPWLLHWKILVRNQQTKLEIILTIQLHCSTLSEHLLLASFCSGISLIVIHQPNSMVIHLGLRISLQCLEHHLAPSSHCSLVIFWNPFARS</sequence>
<organism evidence="1">
    <name type="scientific">Rhizophora mucronata</name>
    <name type="common">Asiatic mangrove</name>
    <dbReference type="NCBI Taxonomy" id="61149"/>
    <lineage>
        <taxon>Eukaryota</taxon>
        <taxon>Viridiplantae</taxon>
        <taxon>Streptophyta</taxon>
        <taxon>Embryophyta</taxon>
        <taxon>Tracheophyta</taxon>
        <taxon>Spermatophyta</taxon>
        <taxon>Magnoliopsida</taxon>
        <taxon>eudicotyledons</taxon>
        <taxon>Gunneridae</taxon>
        <taxon>Pentapetalae</taxon>
        <taxon>rosids</taxon>
        <taxon>fabids</taxon>
        <taxon>Malpighiales</taxon>
        <taxon>Rhizophoraceae</taxon>
        <taxon>Rhizophora</taxon>
    </lineage>
</organism>
<dbReference type="AlphaFoldDB" id="A0A2P2KJB0"/>
<name>A0A2P2KJB0_RHIMU</name>
<accession>A0A2P2KJB0</accession>
<dbReference type="EMBL" id="GGEC01025309">
    <property type="protein sequence ID" value="MBX05793.1"/>
    <property type="molecule type" value="Transcribed_RNA"/>
</dbReference>
<protein>
    <submittedName>
        <fullName evidence="1">Uncharacterized protein</fullName>
    </submittedName>
</protein>
<proteinExistence type="predicted"/>
<evidence type="ECO:0000313" key="1">
    <source>
        <dbReference type="EMBL" id="MBX05793.1"/>
    </source>
</evidence>
<reference evidence="1" key="1">
    <citation type="submission" date="2018-02" db="EMBL/GenBank/DDBJ databases">
        <title>Rhizophora mucronata_Transcriptome.</title>
        <authorList>
            <person name="Meera S.P."/>
            <person name="Sreeshan A."/>
            <person name="Augustine A."/>
        </authorList>
    </citation>
    <scope>NUCLEOTIDE SEQUENCE</scope>
    <source>
        <tissue evidence="1">Leaf</tissue>
    </source>
</reference>